<evidence type="ECO:0000256" key="1">
    <source>
        <dbReference type="SAM" id="MobiDB-lite"/>
    </source>
</evidence>
<keyword evidence="4" id="KW-1185">Reference proteome</keyword>
<feature type="region of interest" description="Disordered" evidence="1">
    <location>
        <begin position="42"/>
        <end position="71"/>
    </location>
</feature>
<dbReference type="Proteomes" id="UP001144096">
    <property type="component" value="Unassembled WGS sequence"/>
</dbReference>
<dbReference type="CDD" id="cd00188">
    <property type="entry name" value="TOPRIM"/>
    <property type="match status" value="1"/>
</dbReference>
<feature type="domain" description="DUF2399" evidence="2">
    <location>
        <begin position="291"/>
        <end position="423"/>
    </location>
</feature>
<dbReference type="Pfam" id="PF09664">
    <property type="entry name" value="DUF2399"/>
    <property type="match status" value="1"/>
</dbReference>
<proteinExistence type="predicted"/>
<evidence type="ECO:0000313" key="3">
    <source>
        <dbReference type="EMBL" id="MCR6488992.1"/>
    </source>
</evidence>
<evidence type="ECO:0000259" key="2">
    <source>
        <dbReference type="Pfam" id="PF09664"/>
    </source>
</evidence>
<comment type="caution">
    <text evidence="3">The sequence shown here is derived from an EMBL/GenBank/DDBJ whole genome shotgun (WGS) entry which is preliminary data.</text>
</comment>
<reference evidence="3" key="1">
    <citation type="submission" date="2022-06" db="EMBL/GenBank/DDBJ databases">
        <title>Amycolatopsis iheyaensis sp. nov., a new species of the genus Amycolatopsis isolated from soil in Iheya island, Japan.</title>
        <authorList>
            <person name="Ngamcharungchit C."/>
            <person name="Kanto H."/>
            <person name="Take A."/>
            <person name="Intra B."/>
            <person name="Matsumoto A."/>
            <person name="Panbangred W."/>
            <person name="Inahashi Y."/>
        </authorList>
    </citation>
    <scope>NUCLEOTIDE SEQUENCE</scope>
    <source>
        <strain evidence="3">OK19-0408</strain>
    </source>
</reference>
<sequence length="432" mass="45097">MNEWNSCATGSPPDGPLSDQRIPIDGLPAGVVATAVARKDGSIPRDRRGRTKTTHVRLTSGGTGVPPGRPIDGIAANDLKWVLDSSRRYWSSLERRFGPAARDVVLRLTAAGVVDALCSVGEDLRIDTVRRWDLTAAWEAHRRTCEDHEQNRAETWRSRAEAAAGRVVAIDPGLAQALTSNPSANARLAVLVHAAEDLADGITHDGPRAFSQAHFDGTKDREDAADILAACGVQQSTLLALGVLRSAYLGLGGPMVVQDPNGQEFSLAGLAGPVRFRATGLSLLAPAIVGGTPTMAVIENLQAAEAVCDRFPEVAVTWCAGQPAEVVVGLIAKLAAGVEHVIVATDADLGGVRIANRIVTALTGQPDVLIVDAGAHAHPARSPFGRASIDGLTALAEGPGPIAQFAEACLNRGYPVEQEATIRAALNAILGS</sequence>
<organism evidence="3 4">
    <name type="scientific">Amycolatopsis iheyensis</name>
    <dbReference type="NCBI Taxonomy" id="2945988"/>
    <lineage>
        <taxon>Bacteria</taxon>
        <taxon>Bacillati</taxon>
        <taxon>Actinomycetota</taxon>
        <taxon>Actinomycetes</taxon>
        <taxon>Pseudonocardiales</taxon>
        <taxon>Pseudonocardiaceae</taxon>
        <taxon>Amycolatopsis</taxon>
    </lineage>
</organism>
<gene>
    <name evidence="3" type="ORF">M8542_39800</name>
</gene>
<feature type="region of interest" description="Disordered" evidence="1">
    <location>
        <begin position="1"/>
        <end position="23"/>
    </location>
</feature>
<dbReference type="InterPro" id="IPR024465">
    <property type="entry name" value="DUF2399"/>
</dbReference>
<accession>A0A9X2SNH0</accession>
<evidence type="ECO:0000313" key="4">
    <source>
        <dbReference type="Proteomes" id="UP001144096"/>
    </source>
</evidence>
<dbReference type="AlphaFoldDB" id="A0A9X2SNH0"/>
<protein>
    <submittedName>
        <fullName evidence="3">DUF2399 domain-containing protein</fullName>
    </submittedName>
</protein>
<dbReference type="EMBL" id="JAMXQV010000029">
    <property type="protein sequence ID" value="MCR6488992.1"/>
    <property type="molecule type" value="Genomic_DNA"/>
</dbReference>
<name>A0A9X2SNH0_9PSEU</name>
<dbReference type="RefSeq" id="WP_257925560.1">
    <property type="nucleotide sequence ID" value="NZ_JAMXQV010000029.1"/>
</dbReference>